<dbReference type="InterPro" id="IPR036188">
    <property type="entry name" value="FAD/NAD-bd_sf"/>
</dbReference>
<keyword evidence="4" id="KW-0874">Quinone</keyword>
<dbReference type="GO" id="GO:0071949">
    <property type="term" value="F:FAD binding"/>
    <property type="evidence" value="ECO:0007669"/>
    <property type="project" value="TreeGrafter"/>
</dbReference>
<dbReference type="EMBL" id="LN483167">
    <property type="protein sequence ID" value="CDZ97000.1"/>
    <property type="molecule type" value="Genomic_DNA"/>
</dbReference>
<proteinExistence type="inferred from homology"/>
<feature type="domain" description="FAD/NAD(P)-binding" evidence="11">
    <location>
        <begin position="24"/>
        <end position="145"/>
    </location>
</feature>
<dbReference type="InterPro" id="IPR015904">
    <property type="entry name" value="Sulphide_quinone_reductase"/>
</dbReference>
<evidence type="ECO:0000256" key="9">
    <source>
        <dbReference type="ARBA" id="ARBA00060891"/>
    </source>
</evidence>
<evidence type="ECO:0000256" key="10">
    <source>
        <dbReference type="ARBA" id="ARBA00070160"/>
    </source>
</evidence>
<dbReference type="AlphaFoldDB" id="A0A0F7SFF2"/>
<dbReference type="GO" id="GO:0048038">
    <property type="term" value="F:quinone binding"/>
    <property type="evidence" value="ECO:0007669"/>
    <property type="project" value="UniProtKB-KW"/>
</dbReference>
<evidence type="ECO:0000256" key="1">
    <source>
        <dbReference type="ARBA" id="ARBA00001974"/>
    </source>
</evidence>
<dbReference type="Gene3D" id="3.50.50.60">
    <property type="entry name" value="FAD/NAD(P)-binding domain"/>
    <property type="match status" value="2"/>
</dbReference>
<evidence type="ECO:0000256" key="6">
    <source>
        <dbReference type="ARBA" id="ARBA00022946"/>
    </source>
</evidence>
<keyword evidence="6" id="KW-0809">Transit peptide</keyword>
<dbReference type="Pfam" id="PF07992">
    <property type="entry name" value="Pyr_redox_2"/>
    <property type="match status" value="1"/>
</dbReference>
<reference evidence="12" key="1">
    <citation type="submission" date="2014-08" db="EMBL/GenBank/DDBJ databases">
        <authorList>
            <person name="Sharma Rahul"/>
            <person name="Thines Marco"/>
        </authorList>
    </citation>
    <scope>NUCLEOTIDE SEQUENCE</scope>
</reference>
<dbReference type="GO" id="GO:0005739">
    <property type="term" value="C:mitochondrion"/>
    <property type="evidence" value="ECO:0007669"/>
    <property type="project" value="UniProtKB-SubCell"/>
</dbReference>
<evidence type="ECO:0000256" key="3">
    <source>
        <dbReference type="ARBA" id="ARBA00022630"/>
    </source>
</evidence>
<keyword evidence="5" id="KW-0274">FAD</keyword>
<protein>
    <recommendedName>
        <fullName evidence="10">Sulfide:quinone oxidoreductase, mitochondrial</fullName>
    </recommendedName>
</protein>
<organism evidence="12">
    <name type="scientific">Phaffia rhodozyma</name>
    <name type="common">Yeast</name>
    <name type="synonym">Xanthophyllomyces dendrorhous</name>
    <dbReference type="NCBI Taxonomy" id="264483"/>
    <lineage>
        <taxon>Eukaryota</taxon>
        <taxon>Fungi</taxon>
        <taxon>Dikarya</taxon>
        <taxon>Basidiomycota</taxon>
        <taxon>Agaricomycotina</taxon>
        <taxon>Tremellomycetes</taxon>
        <taxon>Cystofilobasidiales</taxon>
        <taxon>Mrakiaceae</taxon>
        <taxon>Phaffia</taxon>
    </lineage>
</organism>
<dbReference type="GO" id="GO:0070221">
    <property type="term" value="P:sulfide oxidation, using sulfide:quinone oxidoreductase"/>
    <property type="evidence" value="ECO:0007669"/>
    <property type="project" value="TreeGrafter"/>
</dbReference>
<evidence type="ECO:0000256" key="5">
    <source>
        <dbReference type="ARBA" id="ARBA00022827"/>
    </source>
</evidence>
<name>A0A0F7SFF2_PHARH</name>
<dbReference type="PANTHER" id="PTHR10632:SF2">
    <property type="entry name" value="SULFIDE:QUINONE OXIDOREDUCTASE, MITOCHONDRIAL"/>
    <property type="match status" value="1"/>
</dbReference>
<comment type="similarity">
    <text evidence="9">Belongs to the SQRD family.</text>
</comment>
<evidence type="ECO:0000256" key="8">
    <source>
        <dbReference type="ARBA" id="ARBA00023128"/>
    </source>
</evidence>
<dbReference type="GO" id="GO:0070224">
    <property type="term" value="F:sulfide:quinone oxidoreductase activity"/>
    <property type="evidence" value="ECO:0007669"/>
    <property type="project" value="TreeGrafter"/>
</dbReference>
<evidence type="ECO:0000256" key="7">
    <source>
        <dbReference type="ARBA" id="ARBA00023002"/>
    </source>
</evidence>
<evidence type="ECO:0000256" key="2">
    <source>
        <dbReference type="ARBA" id="ARBA00004173"/>
    </source>
</evidence>
<evidence type="ECO:0000256" key="4">
    <source>
        <dbReference type="ARBA" id="ARBA00022719"/>
    </source>
</evidence>
<comment type="subcellular location">
    <subcellularLocation>
        <location evidence="2">Mitochondrion</location>
    </subcellularLocation>
</comment>
<dbReference type="SUPFAM" id="SSF51905">
    <property type="entry name" value="FAD/NAD(P)-binding domain"/>
    <property type="match status" value="1"/>
</dbReference>
<accession>A0A0F7SFF2</accession>
<evidence type="ECO:0000259" key="11">
    <source>
        <dbReference type="Pfam" id="PF07992"/>
    </source>
</evidence>
<dbReference type="FunFam" id="3.50.50.60:FF:000034">
    <property type="entry name" value="sulfide:quinone oxidoreductase, mitochondrial"/>
    <property type="match status" value="1"/>
</dbReference>
<keyword evidence="7" id="KW-0560">Oxidoreductase</keyword>
<keyword evidence="3" id="KW-0285">Flavoprotein</keyword>
<evidence type="ECO:0000313" key="12">
    <source>
        <dbReference type="EMBL" id="CDZ97000.1"/>
    </source>
</evidence>
<dbReference type="PANTHER" id="PTHR10632">
    <property type="entry name" value="SULFIDE:QUINONE OXIDOREDUCTASE"/>
    <property type="match status" value="1"/>
</dbReference>
<keyword evidence="8" id="KW-0496">Mitochondrion</keyword>
<sequence>MALRSSSARLFATASSPLSGNHHKVVVVGAGAAGLSVANMLYNRFADAGKTLADGDVAIVDGSKLHHYQPGWTLVGSGLAQKQDLAKPVSSLIPSYIHHHAHHASTFSPSTNSVTLASGGPTLTYDYLVVCPGLQTNFKAVAGLEDALSVGTKESKVGSIYGYEYCDQVWDSIESFDGKKAIFTQPKGIIKCAGAPQKVMWMARSQWARQGKNVDVNFISGMPTMFAVPKYSQALVKLAEERGVNVSNNLDLVSLSHTNRTATFKNADGESVTKDFDFLHVVPPQGPLDTLKNSPLTDVSGYVTVSSSSLQHTEFPNVFALGDASSLPTSKTEAAITSQTPVVVENLLAEMEGKKGLAVYGGYTSCPLLTGHNELLLAEFKYGGIPDETFAKFGIDQAKPNKLFYHLKKDIFPYSHYNFMVKGKWFGRSGLFAPRFDAPVEKQ</sequence>
<dbReference type="InterPro" id="IPR023753">
    <property type="entry name" value="FAD/NAD-binding_dom"/>
</dbReference>
<comment type="cofactor">
    <cofactor evidence="1">
        <name>FAD</name>
        <dbReference type="ChEBI" id="CHEBI:57692"/>
    </cofactor>
</comment>